<dbReference type="RefSeq" id="WP_093993117.1">
    <property type="nucleotide sequence ID" value="NZ_FXZK01000006.1"/>
</dbReference>
<reference evidence="3 4" key="1">
    <citation type="submission" date="2017-05" db="EMBL/GenBank/DDBJ databases">
        <authorList>
            <person name="Song R."/>
            <person name="Chenine A.L."/>
            <person name="Ruprecht R.M."/>
        </authorList>
    </citation>
    <scope>NUCLEOTIDE SEQUENCE [LARGE SCALE GENOMIC DNA]</scope>
    <source>
        <strain evidence="3 4">CECT 8899</strain>
    </source>
</reference>
<dbReference type="SUPFAM" id="SSF46894">
    <property type="entry name" value="C-terminal effector domain of the bipartite response regulators"/>
    <property type="match status" value="1"/>
</dbReference>
<dbReference type="InterPro" id="IPR016032">
    <property type="entry name" value="Sig_transdc_resp-reg_C-effctor"/>
</dbReference>
<dbReference type="AlphaFoldDB" id="A0A238LGV7"/>
<name>A0A238LGV7_9RHOB</name>
<accession>A0A238LGV7</accession>
<dbReference type="PRINTS" id="PR00038">
    <property type="entry name" value="HTHLUXR"/>
</dbReference>
<dbReference type="GO" id="GO:0006355">
    <property type="term" value="P:regulation of DNA-templated transcription"/>
    <property type="evidence" value="ECO:0007669"/>
    <property type="project" value="InterPro"/>
</dbReference>
<keyword evidence="1" id="KW-0812">Transmembrane</keyword>
<dbReference type="InterPro" id="IPR000792">
    <property type="entry name" value="Tscrpt_reg_LuxR_C"/>
</dbReference>
<dbReference type="SMART" id="SM00421">
    <property type="entry name" value="HTH_LUXR"/>
    <property type="match status" value="1"/>
</dbReference>
<keyword evidence="4" id="KW-1185">Reference proteome</keyword>
<dbReference type="Gene3D" id="1.10.10.10">
    <property type="entry name" value="Winged helix-like DNA-binding domain superfamily/Winged helix DNA-binding domain"/>
    <property type="match status" value="1"/>
</dbReference>
<keyword evidence="1" id="KW-1133">Transmembrane helix</keyword>
<dbReference type="EMBL" id="FXZK01000006">
    <property type="protein sequence ID" value="SMY08929.1"/>
    <property type="molecule type" value="Genomic_DNA"/>
</dbReference>
<keyword evidence="1" id="KW-0472">Membrane</keyword>
<evidence type="ECO:0000313" key="4">
    <source>
        <dbReference type="Proteomes" id="UP000201613"/>
    </source>
</evidence>
<protein>
    <submittedName>
        <fullName evidence="3">Bacterial regulatory proteins, luxR family</fullName>
    </submittedName>
</protein>
<dbReference type="InterPro" id="IPR036388">
    <property type="entry name" value="WH-like_DNA-bd_sf"/>
</dbReference>
<evidence type="ECO:0000259" key="2">
    <source>
        <dbReference type="SMART" id="SM00421"/>
    </source>
</evidence>
<gene>
    <name evidence="3" type="ORF">LOM8899_03088</name>
</gene>
<feature type="transmembrane region" description="Helical" evidence="1">
    <location>
        <begin position="36"/>
        <end position="57"/>
    </location>
</feature>
<dbReference type="CDD" id="cd06170">
    <property type="entry name" value="LuxR_C_like"/>
    <property type="match status" value="1"/>
</dbReference>
<dbReference type="Proteomes" id="UP000201613">
    <property type="component" value="Unassembled WGS sequence"/>
</dbReference>
<proteinExistence type="predicted"/>
<organism evidence="3 4">
    <name type="scientific">Flavimaricola marinus</name>
    <dbReference type="NCBI Taxonomy" id="1819565"/>
    <lineage>
        <taxon>Bacteria</taxon>
        <taxon>Pseudomonadati</taxon>
        <taxon>Pseudomonadota</taxon>
        <taxon>Alphaproteobacteria</taxon>
        <taxon>Rhodobacterales</taxon>
        <taxon>Paracoccaceae</taxon>
        <taxon>Flavimaricola</taxon>
    </lineage>
</organism>
<feature type="domain" description="HTH luxR-type" evidence="2">
    <location>
        <begin position="92"/>
        <end position="149"/>
    </location>
</feature>
<dbReference type="OrthoDB" id="8277135at2"/>
<evidence type="ECO:0000313" key="3">
    <source>
        <dbReference type="EMBL" id="SMY08929.1"/>
    </source>
</evidence>
<sequence length="187" mass="20448">MARFWISVTIAVCAVAALKTAIVVSLFLPTSQTNGATVSGLFAAFTALTAVVAYFCYSQLRKYLERQRQDRIEDTDGSPVAKETVIARCAREWRLSQAEADIAIFVVKGFSNNEIAEMRGCALATVKSQLGSIYQKSGHKSRYQLIAFVTDEVCAMAKDPKFDPAADIRAIATQSILPLIGRFKKVA</sequence>
<dbReference type="GO" id="GO:0003677">
    <property type="term" value="F:DNA binding"/>
    <property type="evidence" value="ECO:0007669"/>
    <property type="project" value="InterPro"/>
</dbReference>
<evidence type="ECO:0000256" key="1">
    <source>
        <dbReference type="SAM" id="Phobius"/>
    </source>
</evidence>
<dbReference type="Pfam" id="PF00196">
    <property type="entry name" value="GerE"/>
    <property type="match status" value="1"/>
</dbReference>